<dbReference type="STRING" id="354355.SAMN05660816_02845"/>
<comment type="caution">
    <text evidence="1">The sequence shown here is derived from an EMBL/GenBank/DDBJ whole genome shotgun (WGS) entry which is preliminary data.</text>
</comment>
<dbReference type="InterPro" id="IPR053842">
    <property type="entry name" value="NikA-like"/>
</dbReference>
<keyword evidence="2" id="KW-1185">Reference proteome</keyword>
<name>A0A1V9EDP2_9BACT</name>
<dbReference type="AlphaFoldDB" id="A0A1V9EDP2"/>
<protein>
    <submittedName>
        <fullName evidence="1">Uncharacterized protein</fullName>
    </submittedName>
</protein>
<accession>A0A1V9EDP2</accession>
<gene>
    <name evidence="1" type="ORF">A4H97_33360</name>
</gene>
<dbReference type="Pfam" id="PF21983">
    <property type="entry name" value="NikA-like"/>
    <property type="match status" value="1"/>
</dbReference>
<dbReference type="Proteomes" id="UP000192610">
    <property type="component" value="Unassembled WGS sequence"/>
</dbReference>
<sequence length="154" mass="17867">MASGVFVEQKLPGAKHTLAFCSRWSQKEIQNTFKLKRMKHEEKKKRKAGRPAQVVKKEINASVRFSRAEYFIVKEKAASCGFSVSNYIRKASIYATITPRLTAEEQHFARQLVGMTNNMNQMAKACHREGLFETMIFFENYRQQLNEIIKKLKS</sequence>
<evidence type="ECO:0000313" key="2">
    <source>
        <dbReference type="Proteomes" id="UP000192610"/>
    </source>
</evidence>
<reference evidence="2" key="1">
    <citation type="submission" date="2016-04" db="EMBL/GenBank/DDBJ databases">
        <authorList>
            <person name="Chen L."/>
            <person name="Zhuang W."/>
            <person name="Wang G."/>
        </authorList>
    </citation>
    <scope>NUCLEOTIDE SEQUENCE [LARGE SCALE GENOMIC DNA]</scope>
    <source>
        <strain evidence="2">17621</strain>
    </source>
</reference>
<dbReference type="EMBL" id="LVXG01000035">
    <property type="protein sequence ID" value="OQP44243.1"/>
    <property type="molecule type" value="Genomic_DNA"/>
</dbReference>
<proteinExistence type="predicted"/>
<evidence type="ECO:0000313" key="1">
    <source>
        <dbReference type="EMBL" id="OQP44243.1"/>
    </source>
</evidence>
<organism evidence="1 2">
    <name type="scientific">Niastella yeongjuensis</name>
    <dbReference type="NCBI Taxonomy" id="354355"/>
    <lineage>
        <taxon>Bacteria</taxon>
        <taxon>Pseudomonadati</taxon>
        <taxon>Bacteroidota</taxon>
        <taxon>Chitinophagia</taxon>
        <taxon>Chitinophagales</taxon>
        <taxon>Chitinophagaceae</taxon>
        <taxon>Niastella</taxon>
    </lineage>
</organism>